<dbReference type="EMBL" id="BKCJ010007567">
    <property type="protein sequence ID" value="GEU77910.1"/>
    <property type="molecule type" value="Genomic_DNA"/>
</dbReference>
<gene>
    <name evidence="1" type="ORF">Tci_049888</name>
</gene>
<sequence>MCENQREVGNTIRVWVVVVPTGKEPSCGRPYGERAKLWLSLWGESQFSIVATGREPSFSRPYEERAKFSLRKDRNVDGYECCDGKA</sequence>
<dbReference type="AlphaFoldDB" id="A0A6L2MVN3"/>
<comment type="caution">
    <text evidence="1">The sequence shown here is derived from an EMBL/GenBank/DDBJ whole genome shotgun (WGS) entry which is preliminary data.</text>
</comment>
<organism evidence="1">
    <name type="scientific">Tanacetum cinerariifolium</name>
    <name type="common">Dalmatian daisy</name>
    <name type="synonym">Chrysanthemum cinerariifolium</name>
    <dbReference type="NCBI Taxonomy" id="118510"/>
    <lineage>
        <taxon>Eukaryota</taxon>
        <taxon>Viridiplantae</taxon>
        <taxon>Streptophyta</taxon>
        <taxon>Embryophyta</taxon>
        <taxon>Tracheophyta</taxon>
        <taxon>Spermatophyta</taxon>
        <taxon>Magnoliopsida</taxon>
        <taxon>eudicotyledons</taxon>
        <taxon>Gunneridae</taxon>
        <taxon>Pentapetalae</taxon>
        <taxon>asterids</taxon>
        <taxon>campanulids</taxon>
        <taxon>Asterales</taxon>
        <taxon>Asteraceae</taxon>
        <taxon>Asteroideae</taxon>
        <taxon>Anthemideae</taxon>
        <taxon>Anthemidinae</taxon>
        <taxon>Tanacetum</taxon>
    </lineage>
</organism>
<accession>A0A6L2MVN3</accession>
<evidence type="ECO:0000313" key="1">
    <source>
        <dbReference type="EMBL" id="GEU77910.1"/>
    </source>
</evidence>
<protein>
    <submittedName>
        <fullName evidence="1">Uncharacterized protein</fullName>
    </submittedName>
</protein>
<proteinExistence type="predicted"/>
<name>A0A6L2MVN3_TANCI</name>
<reference evidence="1" key="1">
    <citation type="journal article" date="2019" name="Sci. Rep.">
        <title>Draft genome of Tanacetum cinerariifolium, the natural source of mosquito coil.</title>
        <authorList>
            <person name="Yamashiro T."/>
            <person name="Shiraishi A."/>
            <person name="Satake H."/>
            <person name="Nakayama K."/>
        </authorList>
    </citation>
    <scope>NUCLEOTIDE SEQUENCE</scope>
</reference>